<dbReference type="InParanoid" id="E9FUP5"/>
<evidence type="ECO:0000256" key="6">
    <source>
        <dbReference type="SAM" id="SignalP"/>
    </source>
</evidence>
<proteinExistence type="predicted"/>
<dbReference type="Proteomes" id="UP000000305">
    <property type="component" value="Unassembled WGS sequence"/>
</dbReference>
<dbReference type="Gene3D" id="2.170.140.10">
    <property type="entry name" value="Chitin binding domain"/>
    <property type="match status" value="3"/>
</dbReference>
<evidence type="ECO:0000256" key="1">
    <source>
        <dbReference type="ARBA" id="ARBA00022669"/>
    </source>
</evidence>
<dbReference type="PANTHER" id="PTHR23301">
    <property type="entry name" value="CHITIN BINDING PERITROPHIN-A"/>
    <property type="match status" value="1"/>
</dbReference>
<feature type="domain" description="Chitin-binding type-2" evidence="7">
    <location>
        <begin position="40"/>
        <end position="97"/>
    </location>
</feature>
<dbReference type="FunCoup" id="E9FUP5">
    <property type="interactions" value="113"/>
</dbReference>
<dbReference type="eggNOG" id="ENOG502QWMD">
    <property type="taxonomic scope" value="Eukaryota"/>
</dbReference>
<accession>E9FUP5</accession>
<name>E9FUP5_DAPPU</name>
<dbReference type="KEGG" id="dpx:DAPPUDRAFT_220992"/>
<reference evidence="8 9" key="1">
    <citation type="journal article" date="2011" name="Science">
        <title>The ecoresponsive genome of Daphnia pulex.</title>
        <authorList>
            <person name="Colbourne J.K."/>
            <person name="Pfrender M.E."/>
            <person name="Gilbert D."/>
            <person name="Thomas W.K."/>
            <person name="Tucker A."/>
            <person name="Oakley T.H."/>
            <person name="Tokishita S."/>
            <person name="Aerts A."/>
            <person name="Arnold G.J."/>
            <person name="Basu M.K."/>
            <person name="Bauer D.J."/>
            <person name="Caceres C.E."/>
            <person name="Carmel L."/>
            <person name="Casola C."/>
            <person name="Choi J.H."/>
            <person name="Detter J.C."/>
            <person name="Dong Q."/>
            <person name="Dusheyko S."/>
            <person name="Eads B.D."/>
            <person name="Frohlich T."/>
            <person name="Geiler-Samerotte K.A."/>
            <person name="Gerlach D."/>
            <person name="Hatcher P."/>
            <person name="Jogdeo S."/>
            <person name="Krijgsveld J."/>
            <person name="Kriventseva E.V."/>
            <person name="Kultz D."/>
            <person name="Laforsch C."/>
            <person name="Lindquist E."/>
            <person name="Lopez J."/>
            <person name="Manak J.R."/>
            <person name="Muller J."/>
            <person name="Pangilinan J."/>
            <person name="Patwardhan R.P."/>
            <person name="Pitluck S."/>
            <person name="Pritham E.J."/>
            <person name="Rechtsteiner A."/>
            <person name="Rho M."/>
            <person name="Rogozin I.B."/>
            <person name="Sakarya O."/>
            <person name="Salamov A."/>
            <person name="Schaack S."/>
            <person name="Shapiro H."/>
            <person name="Shiga Y."/>
            <person name="Skalitzky C."/>
            <person name="Smith Z."/>
            <person name="Souvorov A."/>
            <person name="Sung W."/>
            <person name="Tang Z."/>
            <person name="Tsuchiya D."/>
            <person name="Tu H."/>
            <person name="Vos H."/>
            <person name="Wang M."/>
            <person name="Wolf Y.I."/>
            <person name="Yamagata H."/>
            <person name="Yamada T."/>
            <person name="Ye Y."/>
            <person name="Shaw J.R."/>
            <person name="Andrews J."/>
            <person name="Crease T.J."/>
            <person name="Tang H."/>
            <person name="Lucas S.M."/>
            <person name="Robertson H.M."/>
            <person name="Bork P."/>
            <person name="Koonin E.V."/>
            <person name="Zdobnov E.M."/>
            <person name="Grigoriev I.V."/>
            <person name="Lynch M."/>
            <person name="Boore J.L."/>
        </authorList>
    </citation>
    <scope>NUCLEOTIDE SEQUENCE [LARGE SCALE GENOMIC DNA]</scope>
</reference>
<evidence type="ECO:0000259" key="7">
    <source>
        <dbReference type="PROSITE" id="PS50940"/>
    </source>
</evidence>
<evidence type="ECO:0000256" key="5">
    <source>
        <dbReference type="ARBA" id="ARBA00023180"/>
    </source>
</evidence>
<keyword evidence="2 6" id="KW-0732">Signal</keyword>
<dbReference type="InterPro" id="IPR036508">
    <property type="entry name" value="Chitin-bd_dom_sf"/>
</dbReference>
<dbReference type="GO" id="GO:0005576">
    <property type="term" value="C:extracellular region"/>
    <property type="evidence" value="ECO:0007669"/>
    <property type="project" value="InterPro"/>
</dbReference>
<keyword evidence="1" id="KW-0147">Chitin-binding</keyword>
<keyword evidence="4" id="KW-1015">Disulfide bond</keyword>
<feature type="signal peptide" evidence="6">
    <location>
        <begin position="1"/>
        <end position="21"/>
    </location>
</feature>
<dbReference type="OMA" id="CECSSIV"/>
<dbReference type="AlphaFoldDB" id="E9FUP5"/>
<dbReference type="PANTHER" id="PTHR23301:SF0">
    <property type="entry name" value="CHITIN-BINDING TYPE-2 DOMAIN-CONTAINING PROTEIN-RELATED"/>
    <property type="match status" value="1"/>
</dbReference>
<dbReference type="SUPFAM" id="SSF57625">
    <property type="entry name" value="Invertebrate chitin-binding proteins"/>
    <property type="match status" value="3"/>
</dbReference>
<feature type="domain" description="Chitin-binding type-2" evidence="7">
    <location>
        <begin position="167"/>
        <end position="222"/>
    </location>
</feature>
<dbReference type="InterPro" id="IPR051940">
    <property type="entry name" value="Chitin_bind-dev_reg"/>
</dbReference>
<evidence type="ECO:0000313" key="9">
    <source>
        <dbReference type="Proteomes" id="UP000000305"/>
    </source>
</evidence>
<evidence type="ECO:0000256" key="4">
    <source>
        <dbReference type="ARBA" id="ARBA00023157"/>
    </source>
</evidence>
<keyword evidence="9" id="KW-1185">Reference proteome</keyword>
<evidence type="ECO:0000256" key="3">
    <source>
        <dbReference type="ARBA" id="ARBA00022737"/>
    </source>
</evidence>
<feature type="chain" id="PRO_5003236821" description="Chitin-binding type-2 domain-containing protein" evidence="6">
    <location>
        <begin position="22"/>
        <end position="225"/>
    </location>
</feature>
<dbReference type="STRING" id="6669.E9FUP5"/>
<dbReference type="GO" id="GO:0030312">
    <property type="term" value="C:external encapsulating structure"/>
    <property type="evidence" value="ECO:0000318"/>
    <property type="project" value="GO_Central"/>
</dbReference>
<feature type="domain" description="Chitin-binding type-2" evidence="7">
    <location>
        <begin position="101"/>
        <end position="148"/>
    </location>
</feature>
<keyword evidence="3" id="KW-0677">Repeat</keyword>
<keyword evidence="5" id="KW-0325">Glycoprotein</keyword>
<dbReference type="SMART" id="SM00494">
    <property type="entry name" value="ChtBD2"/>
    <property type="match status" value="3"/>
</dbReference>
<dbReference type="InterPro" id="IPR002557">
    <property type="entry name" value="Chitin-bd_dom"/>
</dbReference>
<dbReference type="GO" id="GO:0008061">
    <property type="term" value="F:chitin binding"/>
    <property type="evidence" value="ECO:0000318"/>
    <property type="project" value="GO_Central"/>
</dbReference>
<protein>
    <recommendedName>
        <fullName evidence="7">Chitin-binding type-2 domain-containing protein</fullName>
    </recommendedName>
</protein>
<gene>
    <name evidence="8" type="ORF">DAPPUDRAFT_220992</name>
</gene>
<dbReference type="OrthoDB" id="6020543at2759"/>
<dbReference type="HOGENOM" id="CLU_107303_0_0_1"/>
<dbReference type="PROSITE" id="PS50940">
    <property type="entry name" value="CHIT_BIND_II"/>
    <property type="match status" value="3"/>
</dbReference>
<dbReference type="Pfam" id="PF01607">
    <property type="entry name" value="CBM_14"/>
    <property type="match status" value="3"/>
</dbReference>
<dbReference type="EMBL" id="GL732525">
    <property type="protein sequence ID" value="EFX88888.1"/>
    <property type="molecule type" value="Genomic_DNA"/>
</dbReference>
<organism evidence="8 9">
    <name type="scientific">Daphnia pulex</name>
    <name type="common">Water flea</name>
    <dbReference type="NCBI Taxonomy" id="6669"/>
    <lineage>
        <taxon>Eukaryota</taxon>
        <taxon>Metazoa</taxon>
        <taxon>Ecdysozoa</taxon>
        <taxon>Arthropoda</taxon>
        <taxon>Crustacea</taxon>
        <taxon>Branchiopoda</taxon>
        <taxon>Diplostraca</taxon>
        <taxon>Cladocera</taxon>
        <taxon>Anomopoda</taxon>
        <taxon>Daphniidae</taxon>
        <taxon>Daphnia</taxon>
    </lineage>
</organism>
<dbReference type="PhylomeDB" id="E9FUP5"/>
<sequence>MNSKVLASLVAFCGLMAIVAGASNSKLQIEARDTDLGESDYQCPEGLYVAPHETQCELYYICASGGTPTHLYQCRDDLLFDLEYYGCNFKEMVDCGDLLAPFTCPSPNGKFPVKEGACDSRYYICTDGVSDLQTCPNGGIFDATASSCVATPCATTTTVAVPTAPGPFECPAPNGYFPSPYSCSQYYVCLEDKPYLYTCPAGLYYNPALEACDWPANVNCNLPGF</sequence>
<evidence type="ECO:0000256" key="2">
    <source>
        <dbReference type="ARBA" id="ARBA00022729"/>
    </source>
</evidence>
<evidence type="ECO:0000313" key="8">
    <source>
        <dbReference type="EMBL" id="EFX88888.1"/>
    </source>
</evidence>